<dbReference type="AlphaFoldDB" id="A0A310SAG3"/>
<dbReference type="Proteomes" id="UP000250275">
    <property type="component" value="Unassembled WGS sequence"/>
</dbReference>
<evidence type="ECO:0000313" key="1">
    <source>
        <dbReference type="EMBL" id="OAD53631.1"/>
    </source>
</evidence>
<protein>
    <submittedName>
        <fullName evidence="1">Uncharacterized protein</fullName>
    </submittedName>
</protein>
<gene>
    <name evidence="1" type="ORF">WN48_09622</name>
</gene>
<dbReference type="EMBL" id="KQ766607">
    <property type="protein sequence ID" value="OAD53631.1"/>
    <property type="molecule type" value="Genomic_DNA"/>
</dbReference>
<sequence length="53" mass="6027">MCRNIYKNLETVKAAGIIGLWHMELIGPIKSTLKADKRYLLPTDDYSSKEPFG</sequence>
<reference evidence="1 2" key="1">
    <citation type="submission" date="2015-07" db="EMBL/GenBank/DDBJ databases">
        <title>The genome of Eufriesea mexicana.</title>
        <authorList>
            <person name="Pan H."/>
            <person name="Kapheim K."/>
        </authorList>
    </citation>
    <scope>NUCLEOTIDE SEQUENCE [LARGE SCALE GENOMIC DNA]</scope>
    <source>
        <strain evidence="1">0111107269</strain>
        <tissue evidence="1">Whole body</tissue>
    </source>
</reference>
<keyword evidence="2" id="KW-1185">Reference proteome</keyword>
<name>A0A310SAG3_9HYME</name>
<evidence type="ECO:0000313" key="2">
    <source>
        <dbReference type="Proteomes" id="UP000250275"/>
    </source>
</evidence>
<organism evidence="1 2">
    <name type="scientific">Eufriesea mexicana</name>
    <dbReference type="NCBI Taxonomy" id="516756"/>
    <lineage>
        <taxon>Eukaryota</taxon>
        <taxon>Metazoa</taxon>
        <taxon>Ecdysozoa</taxon>
        <taxon>Arthropoda</taxon>
        <taxon>Hexapoda</taxon>
        <taxon>Insecta</taxon>
        <taxon>Pterygota</taxon>
        <taxon>Neoptera</taxon>
        <taxon>Endopterygota</taxon>
        <taxon>Hymenoptera</taxon>
        <taxon>Apocrita</taxon>
        <taxon>Aculeata</taxon>
        <taxon>Apoidea</taxon>
        <taxon>Anthophila</taxon>
        <taxon>Apidae</taxon>
        <taxon>Eufriesea</taxon>
    </lineage>
</organism>
<accession>A0A310SAG3</accession>
<proteinExistence type="predicted"/>